<accession>A0AA39SGC2</accession>
<sequence>MGDKKFEVKLVEEESPVDMVWLENFLELRKNQDQGSMDSWLDKERFQTSLPMEVSEIDTSSNPKEGRVVVYKELSCQSRKAELTAKQGQLGIGKEKRGKVGEKNVSCVSIQDNVEKDLEKRRSTDKGVVSSSEESHWSSEEEIGVHIFLNSHKVKGDCSKRSGVGRPKFGRHIIRPKKVVREELVSNIKEVEIISSEVGGSADACVSSDSRGIREDIVKATVAATKDQMVIASIAAEKAHVEKNVDVERA</sequence>
<dbReference type="AlphaFoldDB" id="A0AA39SGC2"/>
<dbReference type="EMBL" id="JAUESC010000004">
    <property type="protein sequence ID" value="KAK0597436.1"/>
    <property type="molecule type" value="Genomic_DNA"/>
</dbReference>
<name>A0AA39SGC2_ACESA</name>
<evidence type="ECO:0000313" key="2">
    <source>
        <dbReference type="Proteomes" id="UP001168877"/>
    </source>
</evidence>
<gene>
    <name evidence="1" type="ORF">LWI29_025221</name>
</gene>
<protein>
    <submittedName>
        <fullName evidence="1">Uncharacterized protein</fullName>
    </submittedName>
</protein>
<comment type="caution">
    <text evidence="1">The sequence shown here is derived from an EMBL/GenBank/DDBJ whole genome shotgun (WGS) entry which is preliminary data.</text>
</comment>
<keyword evidence="2" id="KW-1185">Reference proteome</keyword>
<reference evidence="1" key="1">
    <citation type="journal article" date="2022" name="Plant J.">
        <title>Strategies of tolerance reflected in two North American maple genomes.</title>
        <authorList>
            <person name="McEvoy S.L."/>
            <person name="Sezen U.U."/>
            <person name="Trouern-Trend A."/>
            <person name="McMahon S.M."/>
            <person name="Schaberg P.G."/>
            <person name="Yang J."/>
            <person name="Wegrzyn J.L."/>
            <person name="Swenson N.G."/>
        </authorList>
    </citation>
    <scope>NUCLEOTIDE SEQUENCE</scope>
    <source>
        <strain evidence="1">NS2018</strain>
    </source>
</reference>
<proteinExistence type="predicted"/>
<organism evidence="1 2">
    <name type="scientific">Acer saccharum</name>
    <name type="common">Sugar maple</name>
    <dbReference type="NCBI Taxonomy" id="4024"/>
    <lineage>
        <taxon>Eukaryota</taxon>
        <taxon>Viridiplantae</taxon>
        <taxon>Streptophyta</taxon>
        <taxon>Embryophyta</taxon>
        <taxon>Tracheophyta</taxon>
        <taxon>Spermatophyta</taxon>
        <taxon>Magnoliopsida</taxon>
        <taxon>eudicotyledons</taxon>
        <taxon>Gunneridae</taxon>
        <taxon>Pentapetalae</taxon>
        <taxon>rosids</taxon>
        <taxon>malvids</taxon>
        <taxon>Sapindales</taxon>
        <taxon>Sapindaceae</taxon>
        <taxon>Hippocastanoideae</taxon>
        <taxon>Acereae</taxon>
        <taxon>Acer</taxon>
    </lineage>
</organism>
<dbReference type="Proteomes" id="UP001168877">
    <property type="component" value="Unassembled WGS sequence"/>
</dbReference>
<evidence type="ECO:0000313" key="1">
    <source>
        <dbReference type="EMBL" id="KAK0597436.1"/>
    </source>
</evidence>
<reference evidence="1" key="2">
    <citation type="submission" date="2023-06" db="EMBL/GenBank/DDBJ databases">
        <authorList>
            <person name="Swenson N.G."/>
            <person name="Wegrzyn J.L."/>
            <person name="Mcevoy S.L."/>
        </authorList>
    </citation>
    <scope>NUCLEOTIDE SEQUENCE</scope>
    <source>
        <strain evidence="1">NS2018</strain>
        <tissue evidence="1">Leaf</tissue>
    </source>
</reference>